<organism evidence="1 2">
    <name type="scientific">Dendrobium catenatum</name>
    <dbReference type="NCBI Taxonomy" id="906689"/>
    <lineage>
        <taxon>Eukaryota</taxon>
        <taxon>Viridiplantae</taxon>
        <taxon>Streptophyta</taxon>
        <taxon>Embryophyta</taxon>
        <taxon>Tracheophyta</taxon>
        <taxon>Spermatophyta</taxon>
        <taxon>Magnoliopsida</taxon>
        <taxon>Liliopsida</taxon>
        <taxon>Asparagales</taxon>
        <taxon>Orchidaceae</taxon>
        <taxon>Epidendroideae</taxon>
        <taxon>Malaxideae</taxon>
        <taxon>Dendrobiinae</taxon>
        <taxon>Dendrobium</taxon>
    </lineage>
</organism>
<evidence type="ECO:0000313" key="1">
    <source>
        <dbReference type="EMBL" id="PKU72269.1"/>
    </source>
</evidence>
<dbReference type="AlphaFoldDB" id="A0A2I0W9D4"/>
<dbReference type="Proteomes" id="UP000233837">
    <property type="component" value="Unassembled WGS sequence"/>
</dbReference>
<gene>
    <name evidence="1" type="ORF">MA16_Dca006269</name>
</gene>
<dbReference type="EMBL" id="KZ502842">
    <property type="protein sequence ID" value="PKU72269.1"/>
    <property type="molecule type" value="Genomic_DNA"/>
</dbReference>
<protein>
    <submittedName>
        <fullName evidence="1">Uncharacterized protein</fullName>
    </submittedName>
</protein>
<name>A0A2I0W9D4_9ASPA</name>
<sequence>MTGQDKGNVSPSMVAISRDGFVALTYWVKAREMKLKAHITILLFLGDEVLREVGYEETTIEVWEKL</sequence>
<evidence type="ECO:0000313" key="2">
    <source>
        <dbReference type="Proteomes" id="UP000233837"/>
    </source>
</evidence>
<reference evidence="1 2" key="2">
    <citation type="journal article" date="2017" name="Nature">
        <title>The Apostasia genome and the evolution of orchids.</title>
        <authorList>
            <person name="Zhang G.Q."/>
            <person name="Liu K.W."/>
            <person name="Li Z."/>
            <person name="Lohaus R."/>
            <person name="Hsiao Y.Y."/>
            <person name="Niu S.C."/>
            <person name="Wang J.Y."/>
            <person name="Lin Y.C."/>
            <person name="Xu Q."/>
            <person name="Chen L.J."/>
            <person name="Yoshida K."/>
            <person name="Fujiwara S."/>
            <person name="Wang Z.W."/>
            <person name="Zhang Y.Q."/>
            <person name="Mitsuda N."/>
            <person name="Wang M."/>
            <person name="Liu G.H."/>
            <person name="Pecoraro L."/>
            <person name="Huang H.X."/>
            <person name="Xiao X.J."/>
            <person name="Lin M."/>
            <person name="Wu X.Y."/>
            <person name="Wu W.L."/>
            <person name="Chen Y.Y."/>
            <person name="Chang S.B."/>
            <person name="Sakamoto S."/>
            <person name="Ohme-Takagi M."/>
            <person name="Yagi M."/>
            <person name="Zeng S.J."/>
            <person name="Shen C.Y."/>
            <person name="Yeh C.M."/>
            <person name="Luo Y.B."/>
            <person name="Tsai W.C."/>
            <person name="Van de Peer Y."/>
            <person name="Liu Z.J."/>
        </authorList>
    </citation>
    <scope>NUCLEOTIDE SEQUENCE [LARGE SCALE GENOMIC DNA]</scope>
    <source>
        <tissue evidence="1">The whole plant</tissue>
    </source>
</reference>
<accession>A0A2I0W9D4</accession>
<proteinExistence type="predicted"/>
<keyword evidence="2" id="KW-1185">Reference proteome</keyword>
<reference evidence="1 2" key="1">
    <citation type="journal article" date="2016" name="Sci. Rep.">
        <title>The Dendrobium catenatum Lindl. genome sequence provides insights into polysaccharide synthase, floral development and adaptive evolution.</title>
        <authorList>
            <person name="Zhang G.Q."/>
            <person name="Xu Q."/>
            <person name="Bian C."/>
            <person name="Tsai W.C."/>
            <person name="Yeh C.M."/>
            <person name="Liu K.W."/>
            <person name="Yoshida K."/>
            <person name="Zhang L.S."/>
            <person name="Chang S.B."/>
            <person name="Chen F."/>
            <person name="Shi Y."/>
            <person name="Su Y.Y."/>
            <person name="Zhang Y.Q."/>
            <person name="Chen L.J."/>
            <person name="Yin Y."/>
            <person name="Lin M."/>
            <person name="Huang H."/>
            <person name="Deng H."/>
            <person name="Wang Z.W."/>
            <person name="Zhu S.L."/>
            <person name="Zhao X."/>
            <person name="Deng C."/>
            <person name="Niu S.C."/>
            <person name="Huang J."/>
            <person name="Wang M."/>
            <person name="Liu G.H."/>
            <person name="Yang H.J."/>
            <person name="Xiao X.J."/>
            <person name="Hsiao Y.Y."/>
            <person name="Wu W.L."/>
            <person name="Chen Y.Y."/>
            <person name="Mitsuda N."/>
            <person name="Ohme-Takagi M."/>
            <person name="Luo Y.B."/>
            <person name="Van de Peer Y."/>
            <person name="Liu Z.J."/>
        </authorList>
    </citation>
    <scope>NUCLEOTIDE SEQUENCE [LARGE SCALE GENOMIC DNA]</scope>
    <source>
        <tissue evidence="1">The whole plant</tissue>
    </source>
</reference>